<evidence type="ECO:0000313" key="2">
    <source>
        <dbReference type="Proteomes" id="UP000005824"/>
    </source>
</evidence>
<dbReference type="AlphaFoldDB" id="B4CVS6"/>
<accession>B4CVS6</accession>
<sequence>MLFKATDRSIPNELIVTTTDHIHMYGKKKSHVVQVLGVPTGHVGKLVMLPPGDRSGTLTIKKSFGTTLFFNCFELTGGKLDSQEMKLSEGVAYNWSVKNDGTNTTFRMTSPENKELAHHTIESANVQGIGFAGTVRNEGNEIDLTITFDH</sequence>
<evidence type="ECO:0000313" key="1">
    <source>
        <dbReference type="EMBL" id="EDY21518.1"/>
    </source>
</evidence>
<dbReference type="EMBL" id="ABVL01000002">
    <property type="protein sequence ID" value="EDY21518.1"/>
    <property type="molecule type" value="Genomic_DNA"/>
</dbReference>
<organism evidence="1 2">
    <name type="scientific">Chthoniobacter flavus Ellin428</name>
    <dbReference type="NCBI Taxonomy" id="497964"/>
    <lineage>
        <taxon>Bacteria</taxon>
        <taxon>Pseudomonadati</taxon>
        <taxon>Verrucomicrobiota</taxon>
        <taxon>Spartobacteria</taxon>
        <taxon>Chthoniobacterales</taxon>
        <taxon>Chthoniobacteraceae</taxon>
        <taxon>Chthoniobacter</taxon>
    </lineage>
</organism>
<name>B4CVS6_9BACT</name>
<dbReference type="eggNOG" id="ENOG50344F2">
    <property type="taxonomic scope" value="Bacteria"/>
</dbReference>
<dbReference type="Proteomes" id="UP000005824">
    <property type="component" value="Unassembled WGS sequence"/>
</dbReference>
<dbReference type="InParanoid" id="B4CVS6"/>
<protein>
    <submittedName>
        <fullName evidence="1">Uncharacterized protein</fullName>
    </submittedName>
</protein>
<keyword evidence="2" id="KW-1185">Reference proteome</keyword>
<proteinExistence type="predicted"/>
<comment type="caution">
    <text evidence="1">The sequence shown here is derived from an EMBL/GenBank/DDBJ whole genome shotgun (WGS) entry which is preliminary data.</text>
</comment>
<reference evidence="1 2" key="1">
    <citation type="journal article" date="2011" name="J. Bacteriol.">
        <title>Genome sequence of Chthoniobacter flavus Ellin428, an aerobic heterotrophic soil bacterium.</title>
        <authorList>
            <person name="Kant R."/>
            <person name="van Passel M.W."/>
            <person name="Palva A."/>
            <person name="Lucas S."/>
            <person name="Lapidus A."/>
            <person name="Glavina Del Rio T."/>
            <person name="Dalin E."/>
            <person name="Tice H."/>
            <person name="Bruce D."/>
            <person name="Goodwin L."/>
            <person name="Pitluck S."/>
            <person name="Larimer F.W."/>
            <person name="Land M.L."/>
            <person name="Hauser L."/>
            <person name="Sangwan P."/>
            <person name="de Vos W.M."/>
            <person name="Janssen P.H."/>
            <person name="Smidt H."/>
        </authorList>
    </citation>
    <scope>NUCLEOTIDE SEQUENCE [LARGE SCALE GENOMIC DNA]</scope>
    <source>
        <strain evidence="1 2">Ellin428</strain>
    </source>
</reference>
<gene>
    <name evidence="1" type="ORF">CfE428DRAFT_0763</name>
</gene>